<proteinExistence type="predicted"/>
<name>A0ACC2B1T5_DIPCM</name>
<reference evidence="2" key="1">
    <citation type="journal article" date="2024" name="Proc. Natl. Acad. Sci. U.S.A.">
        <title>Extraordinary preservation of gene collinearity over three hundred million years revealed in homosporous lycophytes.</title>
        <authorList>
            <person name="Li C."/>
            <person name="Wickell D."/>
            <person name="Kuo L.Y."/>
            <person name="Chen X."/>
            <person name="Nie B."/>
            <person name="Liao X."/>
            <person name="Peng D."/>
            <person name="Ji J."/>
            <person name="Jenkins J."/>
            <person name="Williams M."/>
            <person name="Shu S."/>
            <person name="Plott C."/>
            <person name="Barry K."/>
            <person name="Rajasekar S."/>
            <person name="Grimwood J."/>
            <person name="Han X."/>
            <person name="Sun S."/>
            <person name="Hou Z."/>
            <person name="He W."/>
            <person name="Dai G."/>
            <person name="Sun C."/>
            <person name="Schmutz J."/>
            <person name="Leebens-Mack J.H."/>
            <person name="Li F.W."/>
            <person name="Wang L."/>
        </authorList>
    </citation>
    <scope>NUCLEOTIDE SEQUENCE [LARGE SCALE GENOMIC DNA]</scope>
    <source>
        <strain evidence="2">cv. PW_Plant_1</strain>
    </source>
</reference>
<gene>
    <name evidence="1" type="ORF">O6H91_18G060600</name>
</gene>
<protein>
    <submittedName>
        <fullName evidence="1">Uncharacterized protein</fullName>
    </submittedName>
</protein>
<comment type="caution">
    <text evidence="1">The sequence shown here is derived from an EMBL/GenBank/DDBJ whole genome shotgun (WGS) entry which is preliminary data.</text>
</comment>
<evidence type="ECO:0000313" key="1">
    <source>
        <dbReference type="EMBL" id="KAJ7523731.1"/>
    </source>
</evidence>
<sequence>MATLLMQTPDVVSTEKYVFSPVGHSHFQAEVVSGISQDQAVQQKAAQAGRSRPRKGKNGQKRLPQRGLGVAQLEKLRLQEQTRQESACLTSLHAATLPFSSFGEQGSTFCLPYSFGHQYKGGTLQDKGLHSDISAILTHEHLKAAHSGDQKSVFISNSVSEITQRMFIDCQALDPRSFYSDPLICDKNPVVSSLPTVLTQQEKGDSEASCVSRVQDSSNMNLNISVSNHLTVSNEKIMHKDLRQQGANEVSASSLSQDVNPKSSSDSVLDNRFSNQIRFMENFMWEHAETGQRIVLKPRSTHPEYRSASLHDISYTSSSNSKHEADGVKDDGSGNKCGVKDDGSGNQCGLSSTLTNVELFDATLGPPGVLQPQPSHTDISSVIISSFGERPKELSSFQNYLGTQVWSSIDKQAFVKKRKWPEMQDTSNLLHSADLGYDAKVFEPELKFLENTISRAYSISDHNTGVLCNSGIERKFLSNARSPLTEADLAKLIPVVPKNQNLLSLANKWPERSIYSGDLSSFKGYVAQPVIYNAVVGKTSFDHKKKACTLVELLPMEVGHQLPTDALSLQLSSPSCSTYAKLETKETLAEKAHSPSSEIRNLSHIQPSDGDCVIKSKQYIPAQVEKVYHVFPKIERSDVEASSEQHLPLVGYWMFLATDHSVLPPDKGSTNQETGCNVDANSTLDLSLKLAL</sequence>
<dbReference type="Proteomes" id="UP001162992">
    <property type="component" value="Chromosome 18"/>
</dbReference>
<keyword evidence="2" id="KW-1185">Reference proteome</keyword>
<evidence type="ECO:0000313" key="2">
    <source>
        <dbReference type="Proteomes" id="UP001162992"/>
    </source>
</evidence>
<accession>A0ACC2B1T5</accession>
<organism evidence="1 2">
    <name type="scientific">Diphasiastrum complanatum</name>
    <name type="common">Issler's clubmoss</name>
    <name type="synonym">Lycopodium complanatum</name>
    <dbReference type="NCBI Taxonomy" id="34168"/>
    <lineage>
        <taxon>Eukaryota</taxon>
        <taxon>Viridiplantae</taxon>
        <taxon>Streptophyta</taxon>
        <taxon>Embryophyta</taxon>
        <taxon>Tracheophyta</taxon>
        <taxon>Lycopodiopsida</taxon>
        <taxon>Lycopodiales</taxon>
        <taxon>Lycopodiaceae</taxon>
        <taxon>Lycopodioideae</taxon>
        <taxon>Diphasiastrum</taxon>
    </lineage>
</organism>
<dbReference type="EMBL" id="CM055109">
    <property type="protein sequence ID" value="KAJ7523731.1"/>
    <property type="molecule type" value="Genomic_DNA"/>
</dbReference>